<dbReference type="InterPro" id="IPR036638">
    <property type="entry name" value="HLH_DNA-bd_sf"/>
</dbReference>
<sequence>MKVEEWLLQCINKKRQKMIKLALDKGFTSKEAVKCSQELDQLLNLYSAI</sequence>
<reference evidence="1 2" key="1">
    <citation type="submission" date="2018-01" db="EMBL/GenBank/DDBJ databases">
        <title>The whole genome sequencing and assembly of Halobacillus litoralis ERB031 strain.</title>
        <authorList>
            <person name="Lee S.-J."/>
            <person name="Park M.-K."/>
            <person name="Kim J.-Y."/>
            <person name="Lee Y.-J."/>
            <person name="Yi H."/>
            <person name="Bahn Y.-S."/>
            <person name="Kim J.F."/>
            <person name="Lee D.-W."/>
        </authorList>
    </citation>
    <scope>NUCLEOTIDE SEQUENCE [LARGE SCALE GENOMIC DNA]</scope>
    <source>
        <strain evidence="1 2">ERB 031</strain>
    </source>
</reference>
<dbReference type="PANTHER" id="PTHR41263:SF1">
    <property type="entry name" value="ASPARTYL-PHOSPHATE PHOSPHATASE YISI"/>
    <property type="match status" value="1"/>
</dbReference>
<dbReference type="KEGG" id="hli:HLI_08635"/>
<dbReference type="InterPro" id="IPR053028">
    <property type="entry name" value="Spo0E-like_phosphatase"/>
</dbReference>
<gene>
    <name evidence="1" type="ORF">HLI_08635</name>
</gene>
<dbReference type="PROSITE" id="PS51191">
    <property type="entry name" value="FEMABX"/>
    <property type="match status" value="1"/>
</dbReference>
<evidence type="ECO:0000313" key="2">
    <source>
        <dbReference type="Proteomes" id="UP000287756"/>
    </source>
</evidence>
<organism evidence="1 2">
    <name type="scientific">Halobacillus litoralis</name>
    <dbReference type="NCBI Taxonomy" id="45668"/>
    <lineage>
        <taxon>Bacteria</taxon>
        <taxon>Bacillati</taxon>
        <taxon>Bacillota</taxon>
        <taxon>Bacilli</taxon>
        <taxon>Bacillales</taxon>
        <taxon>Bacillaceae</taxon>
        <taxon>Halobacillus</taxon>
    </lineage>
</organism>
<dbReference type="GO" id="GO:0046983">
    <property type="term" value="F:protein dimerization activity"/>
    <property type="evidence" value="ECO:0007669"/>
    <property type="project" value="InterPro"/>
</dbReference>
<accession>A0A410MIN5</accession>
<dbReference type="InterPro" id="IPR037208">
    <property type="entry name" value="Spo0E-like_sf"/>
</dbReference>
<name>A0A410MIN5_9BACI</name>
<dbReference type="OrthoDB" id="2973859at2"/>
<dbReference type="InterPro" id="IPR003447">
    <property type="entry name" value="FEMABX"/>
</dbReference>
<dbReference type="RefSeq" id="WP_128526846.1">
    <property type="nucleotide sequence ID" value="NZ_CP026118.1"/>
</dbReference>
<dbReference type="GO" id="GO:0044038">
    <property type="term" value="P:cell wall macromolecule biosynthetic process"/>
    <property type="evidence" value="ECO:0007669"/>
    <property type="project" value="InterPro"/>
</dbReference>
<protein>
    <submittedName>
        <fullName evidence="1">Aspartyl-phosphate phosphatase Spo0E family protein</fullName>
    </submittedName>
</protein>
<dbReference type="EMBL" id="CP026118">
    <property type="protein sequence ID" value="QAS54594.1"/>
    <property type="molecule type" value="Genomic_DNA"/>
</dbReference>
<dbReference type="AlphaFoldDB" id="A0A410MIN5"/>
<dbReference type="GO" id="GO:0043937">
    <property type="term" value="P:regulation of sporulation"/>
    <property type="evidence" value="ECO:0007669"/>
    <property type="project" value="InterPro"/>
</dbReference>
<proteinExistence type="predicted"/>
<dbReference type="InterPro" id="IPR018540">
    <property type="entry name" value="Spo0E-like"/>
</dbReference>
<evidence type="ECO:0000313" key="1">
    <source>
        <dbReference type="EMBL" id="QAS54594.1"/>
    </source>
</evidence>
<dbReference type="SUPFAM" id="SSF140500">
    <property type="entry name" value="BAS1536-like"/>
    <property type="match status" value="1"/>
</dbReference>
<dbReference type="Proteomes" id="UP000287756">
    <property type="component" value="Chromosome"/>
</dbReference>
<dbReference type="PANTHER" id="PTHR41263">
    <property type="entry name" value="ASPARTYL-PHOSPHATE PHOSPHATASE YISI"/>
    <property type="match status" value="1"/>
</dbReference>
<dbReference type="Gene3D" id="4.10.280.10">
    <property type="entry name" value="Helix-loop-helix DNA-binding domain"/>
    <property type="match status" value="1"/>
</dbReference>
<dbReference type="GO" id="GO:0016755">
    <property type="term" value="F:aminoacyltransferase activity"/>
    <property type="evidence" value="ECO:0007669"/>
    <property type="project" value="InterPro"/>
</dbReference>
<dbReference type="Pfam" id="PF09388">
    <property type="entry name" value="SpoOE-like"/>
    <property type="match status" value="1"/>
</dbReference>